<dbReference type="Gene3D" id="3.40.50.1110">
    <property type="entry name" value="SGNH hydrolase"/>
    <property type="match status" value="1"/>
</dbReference>
<evidence type="ECO:0000313" key="3">
    <source>
        <dbReference type="Proteomes" id="UP000183200"/>
    </source>
</evidence>
<dbReference type="InterPro" id="IPR036514">
    <property type="entry name" value="SGNH_hydro_sf"/>
</dbReference>
<gene>
    <name evidence="2" type="ORF">SAMN05421820_108248</name>
</gene>
<dbReference type="EMBL" id="FNGY01000008">
    <property type="protein sequence ID" value="SDN62571.1"/>
    <property type="molecule type" value="Genomic_DNA"/>
</dbReference>
<dbReference type="CDD" id="cd00229">
    <property type="entry name" value="SGNH_hydrolase"/>
    <property type="match status" value="1"/>
</dbReference>
<dbReference type="SUPFAM" id="SSF52266">
    <property type="entry name" value="SGNH hydrolase"/>
    <property type="match status" value="1"/>
</dbReference>
<dbReference type="InterPro" id="IPR013830">
    <property type="entry name" value="SGNH_hydro"/>
</dbReference>
<sequence length="400" mass="44389">MIKRLLFFLSAGLCFLNDVEGQVTPLDNRHYISSRKGLPNAFRAFNHQKSATVAFLGGSITNAPGWRDSVCNTLRERFPNTSFHFIAAGIPSLGSLPHAFRLQRDVLDSGKVDLLFLEAAVNDEVNGTDSLTQLRSLEGIVRHARLHQPNMDIVLMSFADPDKTRAYNEGKTPVSIANHERIASHYGLPSINLAKEVRDRMENKEFSWEKDFKDLHPSPFGQGVYAKTIRTMLSLNFEDAALMAGKKAKVSSLPKPMIKGNFEHGHYQDIATAKYSDGWKLEGDWTPADGLGTRKGFVHVPMLIANSPAATLTLNFKGNAVGMSVISGADAGIVTYSIDNGPEKDLDLYTQWSKSLHLPWYVLFGSDLKEGNHILKLRISDHKNEKSIGNACRIVHFLVN</sequence>
<dbReference type="Gene3D" id="2.60.120.260">
    <property type="entry name" value="Galactose-binding domain-like"/>
    <property type="match status" value="1"/>
</dbReference>
<dbReference type="PANTHER" id="PTHR34407:SF1">
    <property type="entry name" value="SGNH HYDROLASE-TYPE ESTERASE DOMAIN-CONTAINING PROTEIN"/>
    <property type="match status" value="1"/>
</dbReference>
<organism evidence="2 3">
    <name type="scientific">Pedobacter steynii</name>
    <dbReference type="NCBI Taxonomy" id="430522"/>
    <lineage>
        <taxon>Bacteria</taxon>
        <taxon>Pseudomonadati</taxon>
        <taxon>Bacteroidota</taxon>
        <taxon>Sphingobacteriia</taxon>
        <taxon>Sphingobacteriales</taxon>
        <taxon>Sphingobacteriaceae</taxon>
        <taxon>Pedobacter</taxon>
    </lineage>
</organism>
<dbReference type="AlphaFoldDB" id="A0A1H0CY62"/>
<protein>
    <submittedName>
        <fullName evidence="2">Sialidase-1</fullName>
    </submittedName>
</protein>
<evidence type="ECO:0000259" key="1">
    <source>
        <dbReference type="Pfam" id="PF13472"/>
    </source>
</evidence>
<dbReference type="Pfam" id="PF13472">
    <property type="entry name" value="Lipase_GDSL_2"/>
    <property type="match status" value="1"/>
</dbReference>
<dbReference type="Proteomes" id="UP000183200">
    <property type="component" value="Unassembled WGS sequence"/>
</dbReference>
<keyword evidence="3" id="KW-1185">Reference proteome</keyword>
<dbReference type="GO" id="GO:0016788">
    <property type="term" value="F:hydrolase activity, acting on ester bonds"/>
    <property type="evidence" value="ECO:0007669"/>
    <property type="project" value="UniProtKB-ARBA"/>
</dbReference>
<accession>A0A1H0CY62</accession>
<dbReference type="PANTHER" id="PTHR34407">
    <property type="entry name" value="EXPRESSED PROTEIN"/>
    <property type="match status" value="1"/>
</dbReference>
<evidence type="ECO:0000313" key="2">
    <source>
        <dbReference type="EMBL" id="SDN62571.1"/>
    </source>
</evidence>
<dbReference type="RefSeq" id="WP_074611189.1">
    <property type="nucleotide sequence ID" value="NZ_FNGY01000008.1"/>
</dbReference>
<reference evidence="3" key="1">
    <citation type="submission" date="2016-10" db="EMBL/GenBank/DDBJ databases">
        <authorList>
            <person name="Varghese N."/>
            <person name="Submissions S."/>
        </authorList>
    </citation>
    <scope>NUCLEOTIDE SEQUENCE [LARGE SCALE GENOMIC DNA]</scope>
    <source>
        <strain evidence="3">DSM 19110</strain>
    </source>
</reference>
<name>A0A1H0CY62_9SPHI</name>
<proteinExistence type="predicted"/>
<feature type="domain" description="SGNH hydrolase-type esterase" evidence="1">
    <location>
        <begin position="55"/>
        <end position="222"/>
    </location>
</feature>
<dbReference type="OrthoDB" id="9796689at2"/>